<dbReference type="Proteomes" id="UP000292958">
    <property type="component" value="Unassembled WGS sequence"/>
</dbReference>
<dbReference type="GO" id="GO:0016788">
    <property type="term" value="F:hydrolase activity, acting on ester bonds"/>
    <property type="evidence" value="ECO:0007669"/>
    <property type="project" value="InterPro"/>
</dbReference>
<dbReference type="InterPro" id="IPR011048">
    <property type="entry name" value="Haem_d1_sf"/>
</dbReference>
<dbReference type="AlphaFoldDB" id="A0A4Q7YR33"/>
<dbReference type="InterPro" id="IPR017850">
    <property type="entry name" value="Alkaline_phosphatase_core_sf"/>
</dbReference>
<feature type="compositionally biased region" description="Polar residues" evidence="2">
    <location>
        <begin position="35"/>
        <end position="52"/>
    </location>
</feature>
<dbReference type="Pfam" id="PF04185">
    <property type="entry name" value="Phosphoesterase"/>
    <property type="match status" value="1"/>
</dbReference>
<keyword evidence="3" id="KW-1133">Transmembrane helix</keyword>
<dbReference type="InterPro" id="IPR007312">
    <property type="entry name" value="Phosphoesterase"/>
</dbReference>
<name>A0A4Q7YR33_9BACT</name>
<protein>
    <submittedName>
        <fullName evidence="4">YVTN family beta-propeller protein</fullName>
    </submittedName>
</protein>
<sequence length="905" mass="98377">MLRVLGRKHSKFLILPIFIGVSVLCAATGLQSQTSTGNWHANGGQQQPSASDLETPVRQAPDPGTITTRQTISPAGAQSVFESRVYAITFGNSSKELYAATAGVLYKLDWQSNKVLEKLKTTAPGLQGLTYDPASQSVLMTVIRADKNVELVPKWSGGAQATPIPLGQNEIAEVAISPANASGTHYGVVALTFNNQAAILDLSSGTVLSKVKTGVAPFGVIIDAKNTTAFVSNWGGRFPRPGDLTGKMGPKPDADRMVVDARGVAASGTVSRIDLTTGKVAAEIEVGLHPTSLALDDSRHLLYVTNSNSDTISVIDTEKNAVVDTISVEPFVHDVAGIAPEALTLSKDGKHLYVACAGINAVAVFGLNGPQMRMEGLLPTGWYPDSIQLSPDGKYLAVGTLLGVGSGWKRAPSKRCLTLSPSCRYVHSNRATIHVIPVPGASELQRYSVAVAENTRLRLKRKGAAELTEKTSASNHAMPMPLRAGDPSPIKHIIYVIKENRSYDQFFGSLGKGNGDPSLEQYSDDVIPNHRKLARDYVLLDNFFATGGNSGDGHQWVTQANETDYNYLPGYGGRSYAEDGDPMDGARGGFIWNAAIAAGKTFIDFGEYTGDDAREFPIQTKERLGFLEHFKNDATYVPSIPNKANMDSMDPYLVKDYPLWSLGVPDVLRARIFTKYLKQWENQNSMPDLVMVQLPADHTAGTRPGFSTPKACTADNDYALGMLVDEVSHSKFWGSTLILVVEDDAQDGVDHVDGHRTVALAISPYIKRGSVDSTFYSQPSMLKTIELILGLKNMSLFDLIANDMRNSFQAQPDLTPYTVQVPKQSLYEVNPSMQSLSGQARRDAEASLRMNFNLPDAAPTEKLNRILWRDAKGWNAPYPKVTHAVFAPYSNDLDDDEKEERYKQR</sequence>
<dbReference type="InterPro" id="IPR019405">
    <property type="entry name" value="Lactonase_7-beta_prop"/>
</dbReference>
<gene>
    <name evidence="4" type="ORF">BDD14_1570</name>
</gene>
<dbReference type="SUPFAM" id="SSF53649">
    <property type="entry name" value="Alkaline phosphatase-like"/>
    <property type="match status" value="1"/>
</dbReference>
<keyword evidence="3" id="KW-0812">Transmembrane</keyword>
<dbReference type="InterPro" id="IPR011964">
    <property type="entry name" value="YVTN_b-propeller_repeat"/>
</dbReference>
<dbReference type="Gene3D" id="2.130.10.10">
    <property type="entry name" value="YVTN repeat-like/Quinoprotein amine dehydrogenase"/>
    <property type="match status" value="2"/>
</dbReference>
<evidence type="ECO:0000313" key="5">
    <source>
        <dbReference type="Proteomes" id="UP000292958"/>
    </source>
</evidence>
<dbReference type="SUPFAM" id="SSF51004">
    <property type="entry name" value="C-terminal (heme d1) domain of cytochrome cd1-nitrite reductase"/>
    <property type="match status" value="1"/>
</dbReference>
<evidence type="ECO:0000256" key="3">
    <source>
        <dbReference type="SAM" id="Phobius"/>
    </source>
</evidence>
<dbReference type="InterPro" id="IPR051200">
    <property type="entry name" value="Host-pathogen_enzymatic-act"/>
</dbReference>
<dbReference type="InterPro" id="IPR015943">
    <property type="entry name" value="WD40/YVTN_repeat-like_dom_sf"/>
</dbReference>
<feature type="region of interest" description="Disordered" evidence="2">
    <location>
        <begin position="35"/>
        <end position="70"/>
    </location>
</feature>
<dbReference type="Pfam" id="PF10282">
    <property type="entry name" value="Lactonase"/>
    <property type="match status" value="1"/>
</dbReference>
<dbReference type="PANTHER" id="PTHR47197:SF3">
    <property type="entry name" value="DIHYDRO-HEME D1 DEHYDROGENASE"/>
    <property type="match status" value="1"/>
</dbReference>
<dbReference type="Gene3D" id="3.40.720.10">
    <property type="entry name" value="Alkaline Phosphatase, subunit A"/>
    <property type="match status" value="1"/>
</dbReference>
<keyword evidence="3" id="KW-0472">Membrane</keyword>
<organism evidence="4 5">
    <name type="scientific">Edaphobacter modestus</name>
    <dbReference type="NCBI Taxonomy" id="388466"/>
    <lineage>
        <taxon>Bacteria</taxon>
        <taxon>Pseudomonadati</taxon>
        <taxon>Acidobacteriota</taxon>
        <taxon>Terriglobia</taxon>
        <taxon>Terriglobales</taxon>
        <taxon>Acidobacteriaceae</taxon>
        <taxon>Edaphobacter</taxon>
    </lineage>
</organism>
<accession>A0A4Q7YR33</accession>
<dbReference type="EMBL" id="SHKW01000001">
    <property type="protein sequence ID" value="RZU40137.1"/>
    <property type="molecule type" value="Genomic_DNA"/>
</dbReference>
<evidence type="ECO:0000313" key="4">
    <source>
        <dbReference type="EMBL" id="RZU40137.1"/>
    </source>
</evidence>
<dbReference type="NCBIfam" id="TIGR02276">
    <property type="entry name" value="beta_rpt_yvtn"/>
    <property type="match status" value="1"/>
</dbReference>
<proteinExistence type="predicted"/>
<comment type="caution">
    <text evidence="4">The sequence shown here is derived from an EMBL/GenBank/DDBJ whole genome shotgun (WGS) entry which is preliminary data.</text>
</comment>
<evidence type="ECO:0000256" key="1">
    <source>
        <dbReference type="ARBA" id="ARBA00022801"/>
    </source>
</evidence>
<keyword evidence="1" id="KW-0378">Hydrolase</keyword>
<evidence type="ECO:0000256" key="2">
    <source>
        <dbReference type="SAM" id="MobiDB-lite"/>
    </source>
</evidence>
<keyword evidence="5" id="KW-1185">Reference proteome</keyword>
<dbReference type="OrthoDB" id="145213at2"/>
<dbReference type="PANTHER" id="PTHR47197">
    <property type="entry name" value="PROTEIN NIRF"/>
    <property type="match status" value="1"/>
</dbReference>
<reference evidence="4 5" key="1">
    <citation type="submission" date="2019-02" db="EMBL/GenBank/DDBJ databases">
        <title>Genomic Encyclopedia of Archaeal and Bacterial Type Strains, Phase II (KMG-II): from individual species to whole genera.</title>
        <authorList>
            <person name="Goeker M."/>
        </authorList>
    </citation>
    <scope>NUCLEOTIDE SEQUENCE [LARGE SCALE GENOMIC DNA]</scope>
    <source>
        <strain evidence="4 5">DSM 18101</strain>
    </source>
</reference>
<feature type="transmembrane region" description="Helical" evidence="3">
    <location>
        <begin position="12"/>
        <end position="30"/>
    </location>
</feature>